<proteinExistence type="predicted"/>
<accession>A0ACC0MBF2</accession>
<keyword evidence="2" id="KW-1185">Reference proteome</keyword>
<gene>
    <name evidence="1" type="ORF">RHMOL_Rhmol09G0040100</name>
</gene>
<name>A0ACC0MBF2_RHOML</name>
<sequence length="231" mass="26344">MEETTQCGLKIEVIDETAVIETTPVCEDSEGNGVDINNVLRQETDGKKEKRNRRRGKGARKFSKLNLSAERTYTREEMEALRFVNLEAQQKKWVEVYCGLGPNVVRDYDGLIDSNNENHIQVNFDPRQQFGKKGKKIHGVLEDRRVKISNPTLHGGCKRKREPSENLCALKNGINEQEINFICKTPEISLVGSYANSRSNCVYCLHTICGRIVQSRCMCKIFMCYSLDAYV</sequence>
<protein>
    <submittedName>
        <fullName evidence="1">Uncharacterized protein</fullName>
    </submittedName>
</protein>
<dbReference type="Proteomes" id="UP001062846">
    <property type="component" value="Chromosome 9"/>
</dbReference>
<dbReference type="EMBL" id="CM046396">
    <property type="protein sequence ID" value="KAI8537643.1"/>
    <property type="molecule type" value="Genomic_DNA"/>
</dbReference>
<comment type="caution">
    <text evidence="1">The sequence shown here is derived from an EMBL/GenBank/DDBJ whole genome shotgun (WGS) entry which is preliminary data.</text>
</comment>
<reference evidence="1" key="1">
    <citation type="submission" date="2022-02" db="EMBL/GenBank/DDBJ databases">
        <title>Plant Genome Project.</title>
        <authorList>
            <person name="Zhang R.-G."/>
        </authorList>
    </citation>
    <scope>NUCLEOTIDE SEQUENCE</scope>
    <source>
        <strain evidence="1">AT1</strain>
    </source>
</reference>
<evidence type="ECO:0000313" key="1">
    <source>
        <dbReference type="EMBL" id="KAI8537643.1"/>
    </source>
</evidence>
<evidence type="ECO:0000313" key="2">
    <source>
        <dbReference type="Proteomes" id="UP001062846"/>
    </source>
</evidence>
<organism evidence="1 2">
    <name type="scientific">Rhododendron molle</name>
    <name type="common">Chinese azalea</name>
    <name type="synonym">Azalea mollis</name>
    <dbReference type="NCBI Taxonomy" id="49168"/>
    <lineage>
        <taxon>Eukaryota</taxon>
        <taxon>Viridiplantae</taxon>
        <taxon>Streptophyta</taxon>
        <taxon>Embryophyta</taxon>
        <taxon>Tracheophyta</taxon>
        <taxon>Spermatophyta</taxon>
        <taxon>Magnoliopsida</taxon>
        <taxon>eudicotyledons</taxon>
        <taxon>Gunneridae</taxon>
        <taxon>Pentapetalae</taxon>
        <taxon>asterids</taxon>
        <taxon>Ericales</taxon>
        <taxon>Ericaceae</taxon>
        <taxon>Ericoideae</taxon>
        <taxon>Rhodoreae</taxon>
        <taxon>Rhododendron</taxon>
    </lineage>
</organism>